<reference evidence="1" key="1">
    <citation type="submission" date="2021-02" db="EMBL/GenBank/DDBJ databases">
        <authorList>
            <person name="Nowell W R."/>
        </authorList>
    </citation>
    <scope>NUCLEOTIDE SEQUENCE</scope>
</reference>
<sequence>MARLAREVPSMNATGSSYLKRKTLYDHIQPKINTGLPRTTGKNIRESNNYKLGPAHPVNWFALKTGVEQDVHIREQTKRMEFDSDGTHQA</sequence>
<dbReference type="AlphaFoldDB" id="A0A8S2VGV7"/>
<organism evidence="1 2">
    <name type="scientific">Rotaria magnacalcarata</name>
    <dbReference type="NCBI Taxonomy" id="392030"/>
    <lineage>
        <taxon>Eukaryota</taxon>
        <taxon>Metazoa</taxon>
        <taxon>Spiralia</taxon>
        <taxon>Gnathifera</taxon>
        <taxon>Rotifera</taxon>
        <taxon>Eurotatoria</taxon>
        <taxon>Bdelloidea</taxon>
        <taxon>Philodinida</taxon>
        <taxon>Philodinidae</taxon>
        <taxon>Rotaria</taxon>
    </lineage>
</organism>
<accession>A0A8S2VGV7</accession>
<dbReference type="EMBL" id="CAJOBI010057100">
    <property type="protein sequence ID" value="CAF4398942.1"/>
    <property type="molecule type" value="Genomic_DNA"/>
</dbReference>
<comment type="caution">
    <text evidence="1">The sequence shown here is derived from an EMBL/GenBank/DDBJ whole genome shotgun (WGS) entry which is preliminary data.</text>
</comment>
<gene>
    <name evidence="1" type="ORF">SMN809_LOCUS30356</name>
</gene>
<dbReference type="Proteomes" id="UP000676336">
    <property type="component" value="Unassembled WGS sequence"/>
</dbReference>
<evidence type="ECO:0000313" key="1">
    <source>
        <dbReference type="EMBL" id="CAF4398942.1"/>
    </source>
</evidence>
<proteinExistence type="predicted"/>
<evidence type="ECO:0000313" key="2">
    <source>
        <dbReference type="Proteomes" id="UP000676336"/>
    </source>
</evidence>
<feature type="non-terminal residue" evidence="1">
    <location>
        <position position="90"/>
    </location>
</feature>
<protein>
    <submittedName>
        <fullName evidence="1">Uncharacterized protein</fullName>
    </submittedName>
</protein>
<name>A0A8S2VGV7_9BILA</name>